<dbReference type="SMART" id="SM00020">
    <property type="entry name" value="Tryp_SPc"/>
    <property type="match status" value="1"/>
</dbReference>
<comment type="similarity">
    <text evidence="1">Belongs to the peptidase S1 family.</text>
</comment>
<dbReference type="PRINTS" id="PR00722">
    <property type="entry name" value="CHYMOTRYPSIN"/>
</dbReference>
<keyword evidence="11" id="KW-1185">Reference proteome</keyword>
<proteinExistence type="inferred from homology"/>
<evidence type="ECO:0000256" key="5">
    <source>
        <dbReference type="ARBA" id="ARBA00023157"/>
    </source>
</evidence>
<keyword evidence="2 6" id="KW-0645">Protease</keyword>
<dbReference type="PROSITE" id="PS00134">
    <property type="entry name" value="TRYPSIN_HIS"/>
    <property type="match status" value="1"/>
</dbReference>
<dbReference type="PANTHER" id="PTHR24276">
    <property type="entry name" value="POLYSERASE-RELATED"/>
    <property type="match status" value="1"/>
</dbReference>
<evidence type="ECO:0000256" key="4">
    <source>
        <dbReference type="ARBA" id="ARBA00022825"/>
    </source>
</evidence>
<evidence type="ECO:0000256" key="2">
    <source>
        <dbReference type="ARBA" id="ARBA00022670"/>
    </source>
</evidence>
<comment type="caution">
    <text evidence="10">The sequence shown here is derived from an EMBL/GenBank/DDBJ whole genome shotgun (WGS) entry which is preliminary data.</text>
</comment>
<name>A0ABR3ICX1_LOXSC</name>
<dbReference type="Pfam" id="PF00089">
    <property type="entry name" value="Trypsin"/>
    <property type="match status" value="2"/>
</dbReference>
<gene>
    <name evidence="10" type="ORF">ABMA27_014135</name>
</gene>
<dbReference type="InterPro" id="IPR009003">
    <property type="entry name" value="Peptidase_S1_PA"/>
</dbReference>
<feature type="chain" id="PRO_5046695658" description="Peptidase S1 domain-containing protein" evidence="8">
    <location>
        <begin position="17"/>
        <end position="331"/>
    </location>
</feature>
<dbReference type="InterPro" id="IPR050430">
    <property type="entry name" value="Peptidase_S1"/>
</dbReference>
<feature type="compositionally biased region" description="Low complexity" evidence="7">
    <location>
        <begin position="252"/>
        <end position="277"/>
    </location>
</feature>
<reference evidence="10 11" key="1">
    <citation type="submission" date="2024-06" db="EMBL/GenBank/DDBJ databases">
        <title>A chromosome-level genome assembly of beet webworm, Loxostege sticticalis.</title>
        <authorList>
            <person name="Zhang Y."/>
        </authorList>
    </citation>
    <scope>NUCLEOTIDE SEQUENCE [LARGE SCALE GENOMIC DNA]</scope>
    <source>
        <strain evidence="10">AQ026</strain>
        <tissue evidence="10">Whole body</tissue>
    </source>
</reference>
<evidence type="ECO:0000313" key="10">
    <source>
        <dbReference type="EMBL" id="KAL0894089.1"/>
    </source>
</evidence>
<dbReference type="PANTHER" id="PTHR24276:SF95">
    <property type="entry name" value="PEPTIDASE S1 DOMAIN-CONTAINING PROTEIN"/>
    <property type="match status" value="1"/>
</dbReference>
<dbReference type="InterPro" id="IPR001254">
    <property type="entry name" value="Trypsin_dom"/>
</dbReference>
<evidence type="ECO:0000256" key="7">
    <source>
        <dbReference type="SAM" id="MobiDB-lite"/>
    </source>
</evidence>
<dbReference type="InterPro" id="IPR033116">
    <property type="entry name" value="TRYPSIN_SER"/>
</dbReference>
<dbReference type="EMBL" id="JBEUOH010000005">
    <property type="protein sequence ID" value="KAL0894089.1"/>
    <property type="molecule type" value="Genomic_DNA"/>
</dbReference>
<keyword evidence="4 6" id="KW-0720">Serine protease</keyword>
<dbReference type="InterPro" id="IPR043504">
    <property type="entry name" value="Peptidase_S1_PA_chymotrypsin"/>
</dbReference>
<dbReference type="Gene3D" id="2.40.10.10">
    <property type="entry name" value="Trypsin-like serine proteases"/>
    <property type="match status" value="1"/>
</dbReference>
<feature type="signal peptide" evidence="8">
    <location>
        <begin position="1"/>
        <end position="16"/>
    </location>
</feature>
<dbReference type="InterPro" id="IPR001314">
    <property type="entry name" value="Peptidase_S1A"/>
</dbReference>
<feature type="region of interest" description="Disordered" evidence="7">
    <location>
        <begin position="252"/>
        <end position="285"/>
    </location>
</feature>
<dbReference type="CDD" id="cd00190">
    <property type="entry name" value="Tryp_SPc"/>
    <property type="match status" value="1"/>
</dbReference>
<keyword evidence="5" id="KW-1015">Disulfide bond</keyword>
<evidence type="ECO:0000256" key="6">
    <source>
        <dbReference type="RuleBase" id="RU363034"/>
    </source>
</evidence>
<evidence type="ECO:0000256" key="3">
    <source>
        <dbReference type="ARBA" id="ARBA00022801"/>
    </source>
</evidence>
<evidence type="ECO:0000259" key="9">
    <source>
        <dbReference type="PROSITE" id="PS50240"/>
    </source>
</evidence>
<dbReference type="PROSITE" id="PS00135">
    <property type="entry name" value="TRYPSIN_SER"/>
    <property type="match status" value="1"/>
</dbReference>
<dbReference type="InterPro" id="IPR018114">
    <property type="entry name" value="TRYPSIN_HIS"/>
</dbReference>
<evidence type="ECO:0000256" key="1">
    <source>
        <dbReference type="ARBA" id="ARBA00007664"/>
    </source>
</evidence>
<evidence type="ECO:0000313" key="11">
    <source>
        <dbReference type="Proteomes" id="UP001549920"/>
    </source>
</evidence>
<keyword evidence="3 6" id="KW-0378">Hydrolase</keyword>
<accession>A0ABR3ICX1</accession>
<dbReference type="PROSITE" id="PS50240">
    <property type="entry name" value="TRYPSIN_DOM"/>
    <property type="match status" value="1"/>
</dbReference>
<feature type="domain" description="Peptidase S1" evidence="9">
    <location>
        <begin position="38"/>
        <end position="330"/>
    </location>
</feature>
<organism evidence="10 11">
    <name type="scientific">Loxostege sticticalis</name>
    <name type="common">Beet webworm moth</name>
    <dbReference type="NCBI Taxonomy" id="481309"/>
    <lineage>
        <taxon>Eukaryota</taxon>
        <taxon>Metazoa</taxon>
        <taxon>Ecdysozoa</taxon>
        <taxon>Arthropoda</taxon>
        <taxon>Hexapoda</taxon>
        <taxon>Insecta</taxon>
        <taxon>Pterygota</taxon>
        <taxon>Neoptera</taxon>
        <taxon>Endopterygota</taxon>
        <taxon>Lepidoptera</taxon>
        <taxon>Glossata</taxon>
        <taxon>Ditrysia</taxon>
        <taxon>Pyraloidea</taxon>
        <taxon>Crambidae</taxon>
        <taxon>Pyraustinae</taxon>
        <taxon>Loxostege</taxon>
    </lineage>
</organism>
<sequence length="331" mass="36145">MNLLTAVTTLLTITQCSVLTYAPRTVFLNHLDMPQGRIVGGHAAKPHSHPYMVSLQLRFLWVRAHICGGALLNERWVLTAGHCVADSFLIRWLNMDAVAGAHDVDNFGPDVQISKIALRIPHPNYEGGIAANDIAMLRTSTPFTFTSKVRPIRLPSDVKLDSASLMLPGWGALKTTFFIPILPSQLQELSVTYVPYEKCYKQIIDFLEPGEMNPLEEDVHICTGPLGGGKAACNGDSGGPLVLYQTNNITTEETETGEPTNTENNEIDNSINESEAEASSKVEEIKGNETKTPILVGVVSWGISPCGEKGAPTVYTNVSQYMDFINSYVHS</sequence>
<dbReference type="Proteomes" id="UP001549920">
    <property type="component" value="Unassembled WGS sequence"/>
</dbReference>
<evidence type="ECO:0000256" key="8">
    <source>
        <dbReference type="SAM" id="SignalP"/>
    </source>
</evidence>
<keyword evidence="8" id="KW-0732">Signal</keyword>
<protein>
    <recommendedName>
        <fullName evidence="9">Peptidase S1 domain-containing protein</fullName>
    </recommendedName>
</protein>
<dbReference type="SUPFAM" id="SSF50494">
    <property type="entry name" value="Trypsin-like serine proteases"/>
    <property type="match status" value="1"/>
</dbReference>